<evidence type="ECO:0000256" key="1">
    <source>
        <dbReference type="ARBA" id="ARBA00005505"/>
    </source>
</evidence>
<keyword evidence="7 10" id="KW-0067">ATP-binding</keyword>
<dbReference type="Ensembl" id="ENSGMOT00000026646.1">
    <property type="protein sequence ID" value="ENSGMOP00000054702.1"/>
    <property type="gene ID" value="ENSGMOG00000034324.1"/>
</dbReference>
<reference evidence="12" key="2">
    <citation type="submission" date="2025-09" db="UniProtKB">
        <authorList>
            <consortium name="Ensembl"/>
        </authorList>
    </citation>
    <scope>IDENTIFICATION</scope>
</reference>
<keyword evidence="13" id="KW-1185">Reference proteome</keyword>
<evidence type="ECO:0000256" key="5">
    <source>
        <dbReference type="ARBA" id="ARBA00022741"/>
    </source>
</evidence>
<organism evidence="12 13">
    <name type="scientific">Gadus morhua</name>
    <name type="common">Atlantic cod</name>
    <dbReference type="NCBI Taxonomy" id="8049"/>
    <lineage>
        <taxon>Eukaryota</taxon>
        <taxon>Metazoa</taxon>
        <taxon>Chordata</taxon>
        <taxon>Craniata</taxon>
        <taxon>Vertebrata</taxon>
        <taxon>Euteleostomi</taxon>
        <taxon>Actinopterygii</taxon>
        <taxon>Neopterygii</taxon>
        <taxon>Teleostei</taxon>
        <taxon>Neoteleostei</taxon>
        <taxon>Acanthomorphata</taxon>
        <taxon>Zeiogadaria</taxon>
        <taxon>Gadariae</taxon>
        <taxon>Gadiformes</taxon>
        <taxon>Gadoidei</taxon>
        <taxon>Gadidae</taxon>
        <taxon>Gadus</taxon>
    </lineage>
</organism>
<comment type="catalytic activity">
    <reaction evidence="8 10">
        <text>L-threonyl-[protein] + ATP = O-phospho-L-threonyl-[protein] + ADP + H(+)</text>
        <dbReference type="Rhea" id="RHEA:46608"/>
        <dbReference type="Rhea" id="RHEA-COMP:11060"/>
        <dbReference type="Rhea" id="RHEA-COMP:11605"/>
        <dbReference type="ChEBI" id="CHEBI:15378"/>
        <dbReference type="ChEBI" id="CHEBI:30013"/>
        <dbReference type="ChEBI" id="CHEBI:30616"/>
        <dbReference type="ChEBI" id="CHEBI:61977"/>
        <dbReference type="ChEBI" id="CHEBI:456216"/>
        <dbReference type="EC" id="2.7.11.1"/>
    </reaction>
</comment>
<evidence type="ECO:0000256" key="2">
    <source>
        <dbReference type="ARBA" id="ARBA00022527"/>
    </source>
</evidence>
<evidence type="ECO:0000256" key="9">
    <source>
        <dbReference type="ARBA" id="ARBA00048679"/>
    </source>
</evidence>
<protein>
    <recommendedName>
        <fullName evidence="10">Serine/threonine-protein kinase</fullName>
        <ecNumber evidence="10">2.7.11.1</ecNumber>
    </recommendedName>
</protein>
<dbReference type="InterPro" id="IPR017348">
    <property type="entry name" value="PIM1/2/3"/>
</dbReference>
<dbReference type="SMART" id="SM00220">
    <property type="entry name" value="S_TKc"/>
    <property type="match status" value="1"/>
</dbReference>
<dbReference type="GO" id="GO:0005524">
    <property type="term" value="F:ATP binding"/>
    <property type="evidence" value="ECO:0007669"/>
    <property type="project" value="UniProtKB-KW"/>
</dbReference>
<dbReference type="GO" id="GO:0043066">
    <property type="term" value="P:negative regulation of apoptotic process"/>
    <property type="evidence" value="ECO:0007669"/>
    <property type="project" value="TreeGrafter"/>
</dbReference>
<dbReference type="GO" id="GO:0005737">
    <property type="term" value="C:cytoplasm"/>
    <property type="evidence" value="ECO:0007669"/>
    <property type="project" value="TreeGrafter"/>
</dbReference>
<dbReference type="Gene3D" id="1.10.510.10">
    <property type="entry name" value="Transferase(Phosphotransferase) domain 1"/>
    <property type="match status" value="1"/>
</dbReference>
<dbReference type="PANTHER" id="PTHR22984">
    <property type="entry name" value="SERINE/THREONINE-PROTEIN KINASE PIM"/>
    <property type="match status" value="1"/>
</dbReference>
<dbReference type="InterPro" id="IPR008271">
    <property type="entry name" value="Ser/Thr_kinase_AS"/>
</dbReference>
<dbReference type="GeneTree" id="ENSGT00950000182996"/>
<evidence type="ECO:0000256" key="8">
    <source>
        <dbReference type="ARBA" id="ARBA00047899"/>
    </source>
</evidence>
<evidence type="ECO:0000313" key="12">
    <source>
        <dbReference type="Ensembl" id="ENSGMOP00000054702.1"/>
    </source>
</evidence>
<evidence type="ECO:0000256" key="6">
    <source>
        <dbReference type="ARBA" id="ARBA00022777"/>
    </source>
</evidence>
<reference evidence="12" key="1">
    <citation type="submission" date="2025-08" db="UniProtKB">
        <authorList>
            <consortium name="Ensembl"/>
        </authorList>
    </citation>
    <scope>IDENTIFICATION</scope>
</reference>
<comment type="similarity">
    <text evidence="1 10">Belongs to the protein kinase superfamily. CAMK Ser/Thr protein kinase family. PIM subfamily.</text>
</comment>
<comment type="catalytic activity">
    <reaction evidence="9 10">
        <text>L-seryl-[protein] + ATP = O-phospho-L-seryl-[protein] + ADP + H(+)</text>
        <dbReference type="Rhea" id="RHEA:17989"/>
        <dbReference type="Rhea" id="RHEA-COMP:9863"/>
        <dbReference type="Rhea" id="RHEA-COMP:11604"/>
        <dbReference type="ChEBI" id="CHEBI:15378"/>
        <dbReference type="ChEBI" id="CHEBI:29999"/>
        <dbReference type="ChEBI" id="CHEBI:30616"/>
        <dbReference type="ChEBI" id="CHEBI:83421"/>
        <dbReference type="ChEBI" id="CHEBI:456216"/>
        <dbReference type="EC" id="2.7.11.1"/>
    </reaction>
</comment>
<dbReference type="AlphaFoldDB" id="A0A8C5C453"/>
<evidence type="ECO:0000256" key="3">
    <source>
        <dbReference type="ARBA" id="ARBA00022553"/>
    </source>
</evidence>
<dbReference type="OMA" id="QIHLHPW"/>
<keyword evidence="4 10" id="KW-0808">Transferase</keyword>
<evidence type="ECO:0000313" key="13">
    <source>
        <dbReference type="Proteomes" id="UP000694546"/>
    </source>
</evidence>
<dbReference type="Pfam" id="PF00069">
    <property type="entry name" value="Pkinase"/>
    <property type="match status" value="1"/>
</dbReference>
<dbReference type="InterPro" id="IPR051138">
    <property type="entry name" value="PIM_Ser/Thr_kinase"/>
</dbReference>
<dbReference type="SUPFAM" id="SSF56112">
    <property type="entry name" value="Protein kinase-like (PK-like)"/>
    <property type="match status" value="1"/>
</dbReference>
<keyword evidence="6 10" id="KW-0418">Kinase</keyword>
<dbReference type="PROSITE" id="PS50011">
    <property type="entry name" value="PROTEIN_KINASE_DOM"/>
    <property type="match status" value="1"/>
</dbReference>
<dbReference type="PANTHER" id="PTHR22984:SF11">
    <property type="entry name" value="AURORA KINASE-RELATED"/>
    <property type="match status" value="1"/>
</dbReference>
<evidence type="ECO:0000256" key="4">
    <source>
        <dbReference type="ARBA" id="ARBA00022679"/>
    </source>
</evidence>
<evidence type="ECO:0000256" key="7">
    <source>
        <dbReference type="ARBA" id="ARBA00022840"/>
    </source>
</evidence>
<comment type="function">
    <text evidence="10">Proto-oncogene with serine/threonine kinase activity involved in cell survival and cell proliferation.</text>
</comment>
<dbReference type="PIRSF" id="PIRSF037993">
    <property type="entry name" value="STPK_Pim-1"/>
    <property type="match status" value="1"/>
</dbReference>
<dbReference type="Proteomes" id="UP000694546">
    <property type="component" value="Chromosome 14"/>
</dbReference>
<dbReference type="Gene3D" id="3.30.200.20">
    <property type="entry name" value="Phosphorylase Kinase, domain 1"/>
    <property type="match status" value="1"/>
</dbReference>
<dbReference type="EC" id="2.7.11.1" evidence="10"/>
<keyword evidence="2 10" id="KW-0723">Serine/threonine-protein kinase</keyword>
<proteinExistence type="inferred from homology"/>
<dbReference type="PROSITE" id="PS00108">
    <property type="entry name" value="PROTEIN_KINASE_ST"/>
    <property type="match status" value="1"/>
</dbReference>
<sequence>MWRLWGRQRTPLRLVKTQRCLGLRPDPGTRTDLAVVPAPLQVLTQVRLMDADFEALYEELEQLGQGGFGRVFAGYRREDRLPVRVTPQNHTPCVSTHVSDPPHPLLNSEAVSLCLCCLGRYKGPGAVVLLLDWFQLDQELLLVQERPDASVDLRAYMRSKGSTLQEQEAKMILHQVVEGIQGLHSRGVLHRDIKPDNLLVETGSDTPRVRIIDLGCGCLHNNEVYSEFNGTDLYIPPEVYSKGVYRADPMTVWQLGVLLYEMLTGNVPFQTSVHIVTRLVSSPDCKDFLKRCLTKRALGRPPLQSLLLHPWLQGAD</sequence>
<keyword evidence="5 10" id="KW-0547">Nucleotide-binding</keyword>
<feature type="domain" description="Protein kinase" evidence="11">
    <location>
        <begin position="57"/>
        <end position="312"/>
    </location>
</feature>
<dbReference type="InterPro" id="IPR011009">
    <property type="entry name" value="Kinase-like_dom_sf"/>
</dbReference>
<keyword evidence="3" id="KW-0597">Phosphoprotein</keyword>
<dbReference type="InterPro" id="IPR000719">
    <property type="entry name" value="Prot_kinase_dom"/>
</dbReference>
<dbReference type="GO" id="GO:0007346">
    <property type="term" value="P:regulation of mitotic cell cycle"/>
    <property type="evidence" value="ECO:0007669"/>
    <property type="project" value="TreeGrafter"/>
</dbReference>
<evidence type="ECO:0000259" key="11">
    <source>
        <dbReference type="PROSITE" id="PS50011"/>
    </source>
</evidence>
<name>A0A8C5C453_GADMO</name>
<accession>A0A8C5C453</accession>
<dbReference type="GO" id="GO:0004674">
    <property type="term" value="F:protein serine/threonine kinase activity"/>
    <property type="evidence" value="ECO:0007669"/>
    <property type="project" value="UniProtKB-KW"/>
</dbReference>
<evidence type="ECO:0000256" key="10">
    <source>
        <dbReference type="PIRNR" id="PIRNR037993"/>
    </source>
</evidence>